<dbReference type="EMBL" id="KY554773">
    <property type="protein sequence ID" value="ARM67150.1"/>
    <property type="molecule type" value="Genomic_DNA"/>
</dbReference>
<accession>A0A1W6JLM1</accession>
<name>A0A1W6JLM1_9CAUD</name>
<gene>
    <name evidence="1" type="ORF">AM8_115</name>
</gene>
<protein>
    <recommendedName>
        <fullName evidence="3">Zinc-ribbon domain-containing protein</fullName>
    </recommendedName>
</protein>
<proteinExistence type="predicted"/>
<evidence type="ECO:0000313" key="1">
    <source>
        <dbReference type="EMBL" id="ARM67150.1"/>
    </source>
</evidence>
<reference evidence="1 2" key="1">
    <citation type="journal article" date="2017" name="Viruses">
        <title>Phage Biodiversity in Artisanal Cheese Wheys Reflects the Complexity of the Fermentation Process.</title>
        <authorList>
            <person name="Mahony J."/>
            <person name="Moscarelli A."/>
            <person name="Kelleher P."/>
            <person name="Lugli G.A."/>
            <person name="Ventura M."/>
            <person name="Settanni L."/>
            <person name="van Sinderen D."/>
        </authorList>
    </citation>
    <scope>NUCLEOTIDE SEQUENCE [LARGE SCALE GENOMIC DNA]</scope>
</reference>
<dbReference type="Proteomes" id="UP000222742">
    <property type="component" value="Segment"/>
</dbReference>
<organism evidence="1 2">
    <name type="scientific">Lactococcus phage AM8</name>
    <dbReference type="NCBI Taxonomy" id="1965476"/>
    <lineage>
        <taxon>Viruses</taxon>
        <taxon>Duplodnaviria</taxon>
        <taxon>Heunggongvirae</taxon>
        <taxon>Uroviricota</taxon>
        <taxon>Caudoviricetes</taxon>
        <taxon>Audreyjarvisvirus</taxon>
        <taxon>Audreyjarvisvirus AM1</taxon>
    </lineage>
</organism>
<sequence>MRKLTNEEVDVRIKELIGDEYTRLGDYQGNHIKILVRHNTCGNEYEVTWNHFKGGNRCPRCSGKEKLNSEMIDKKIFELTKNKYIRLSEYQGAHIKMLIKHSICGNEYRVTWGHFQQGNRCPKCQGNEKLDNKKVDERIFELTKNEYIRLNNYQNAFTKILIRHNTCGNEYLVTWNNFKGGSRCPRCSGLEKLDNKKVDERIKELVKDEYIRLGNYRNNNTKILVRHNVCGNEYLVTWGNLQSGQRCPRCSESKGEKRISNLLESLNIKHTAQKRFPEAITLRYWSDITPAGMNMRSRGIISKEATDALDVVAKKN</sequence>
<evidence type="ECO:0000313" key="2">
    <source>
        <dbReference type="Proteomes" id="UP000222742"/>
    </source>
</evidence>
<evidence type="ECO:0008006" key="3">
    <source>
        <dbReference type="Google" id="ProtNLM"/>
    </source>
</evidence>